<reference evidence="4 5" key="1">
    <citation type="journal article" date="2019" name="Int. J. Syst. Evol. Microbiol.">
        <title>The Global Catalogue of Microorganisms (GCM) 10K type strain sequencing project: providing services to taxonomists for standard genome sequencing and annotation.</title>
        <authorList>
            <consortium name="The Broad Institute Genomics Platform"/>
            <consortium name="The Broad Institute Genome Sequencing Center for Infectious Disease"/>
            <person name="Wu L."/>
            <person name="Ma J."/>
        </authorList>
    </citation>
    <scope>NUCLEOTIDE SEQUENCE [LARGE SCALE GENOMIC DNA]</scope>
    <source>
        <strain evidence="4 5">JCM 4565</strain>
    </source>
</reference>
<evidence type="ECO:0000256" key="2">
    <source>
        <dbReference type="SAM" id="Phobius"/>
    </source>
</evidence>
<dbReference type="RefSeq" id="WP_344120777.1">
    <property type="nucleotide sequence ID" value="NZ_BAAABW010000026.1"/>
</dbReference>
<dbReference type="Proteomes" id="UP001500063">
    <property type="component" value="Unassembled WGS sequence"/>
</dbReference>
<organism evidence="4 5">
    <name type="scientific">Streptomyces blastmyceticus</name>
    <dbReference type="NCBI Taxonomy" id="68180"/>
    <lineage>
        <taxon>Bacteria</taxon>
        <taxon>Bacillati</taxon>
        <taxon>Actinomycetota</taxon>
        <taxon>Actinomycetes</taxon>
        <taxon>Kitasatosporales</taxon>
        <taxon>Streptomycetaceae</taxon>
        <taxon>Streptomyces</taxon>
    </lineage>
</organism>
<keyword evidence="2" id="KW-0812">Transmembrane</keyword>
<keyword evidence="3" id="KW-0732">Signal</keyword>
<evidence type="ECO:0000313" key="4">
    <source>
        <dbReference type="EMBL" id="GAA0364599.1"/>
    </source>
</evidence>
<keyword evidence="2" id="KW-1133">Transmembrane helix</keyword>
<feature type="region of interest" description="Disordered" evidence="1">
    <location>
        <begin position="226"/>
        <end position="250"/>
    </location>
</feature>
<dbReference type="EMBL" id="BAAABW010000026">
    <property type="protein sequence ID" value="GAA0364599.1"/>
    <property type="molecule type" value="Genomic_DNA"/>
</dbReference>
<name>A0ABN0XHS7_9ACTN</name>
<feature type="chain" id="PRO_5045156252" evidence="3">
    <location>
        <begin position="38"/>
        <end position="285"/>
    </location>
</feature>
<evidence type="ECO:0000313" key="5">
    <source>
        <dbReference type="Proteomes" id="UP001500063"/>
    </source>
</evidence>
<feature type="signal peptide" evidence="3">
    <location>
        <begin position="1"/>
        <end position="37"/>
    </location>
</feature>
<proteinExistence type="predicted"/>
<protein>
    <submittedName>
        <fullName evidence="4">Uncharacterized protein</fullName>
    </submittedName>
</protein>
<comment type="caution">
    <text evidence="4">The sequence shown here is derived from an EMBL/GenBank/DDBJ whole genome shotgun (WGS) entry which is preliminary data.</text>
</comment>
<accession>A0ABN0XHS7</accession>
<evidence type="ECO:0000256" key="3">
    <source>
        <dbReference type="SAM" id="SignalP"/>
    </source>
</evidence>
<sequence>MRDNFSTRGTTVLSRLSLGLAVSASALLTALTGPAHAADGPLDIPDYQAALDTVKSTAVHDSICRFLSVPVPHGGAHGAQTIPAKADPCQGLPSFTVKDPVALFEVAPDFVAGKAKPVLTEALRLTYAVSSVSADNGRSATVMLGATQGGGWHLAAVREGDSDATYPAKAALGTTVFSEPQIHAWYQLKLDTVEPLNDAAKTGLGGKSSASLADYQTLVKGRYADKQPGSDYDTKGLSSGFHAAPAPRSPAPARAPLIIGGSGAALALVGGAVAFRRRRRAAGTG</sequence>
<gene>
    <name evidence="4" type="ORF">GCM10010319_48080</name>
</gene>
<keyword evidence="5" id="KW-1185">Reference proteome</keyword>
<evidence type="ECO:0000256" key="1">
    <source>
        <dbReference type="SAM" id="MobiDB-lite"/>
    </source>
</evidence>
<feature type="transmembrane region" description="Helical" evidence="2">
    <location>
        <begin position="255"/>
        <end position="275"/>
    </location>
</feature>
<keyword evidence="2" id="KW-0472">Membrane</keyword>